<name>A0A4Q0VCC1_CLOTA</name>
<evidence type="ECO:0000313" key="1">
    <source>
        <dbReference type="EMBL" id="RXI47661.1"/>
    </source>
</evidence>
<accession>A0A4Q0VCC1</accession>
<protein>
    <submittedName>
        <fullName evidence="1">Phosphoesterase</fullName>
    </submittedName>
</protein>
<dbReference type="EMBL" id="QMAP01000008">
    <property type="protein sequence ID" value="RXI47661.1"/>
    <property type="molecule type" value="Genomic_DNA"/>
</dbReference>
<dbReference type="AlphaFoldDB" id="A0A4Q0VCC1"/>
<reference evidence="1 2" key="1">
    <citation type="submission" date="2018-06" db="EMBL/GenBank/DDBJ databases">
        <title>Genome conservation of Clostridium tetani.</title>
        <authorList>
            <person name="Bruggemann H."/>
            <person name="Popoff M.R."/>
        </authorList>
    </citation>
    <scope>NUCLEOTIDE SEQUENCE [LARGE SCALE GENOMIC DNA]</scope>
    <source>
        <strain evidence="1 2">2017.061</strain>
    </source>
</reference>
<evidence type="ECO:0000313" key="2">
    <source>
        <dbReference type="Proteomes" id="UP000290921"/>
    </source>
</evidence>
<comment type="caution">
    <text evidence="1">The sequence shown here is derived from an EMBL/GenBank/DDBJ whole genome shotgun (WGS) entry which is preliminary data.</text>
</comment>
<organism evidence="1 2">
    <name type="scientific">Clostridium tetani</name>
    <dbReference type="NCBI Taxonomy" id="1513"/>
    <lineage>
        <taxon>Bacteria</taxon>
        <taxon>Bacillati</taxon>
        <taxon>Bacillota</taxon>
        <taxon>Clostridia</taxon>
        <taxon>Eubacteriales</taxon>
        <taxon>Clostridiaceae</taxon>
        <taxon>Clostridium</taxon>
    </lineage>
</organism>
<proteinExistence type="predicted"/>
<gene>
    <name evidence="1" type="ORF">DP130_10120</name>
</gene>
<dbReference type="Proteomes" id="UP000290921">
    <property type="component" value="Unassembled WGS sequence"/>
</dbReference>
<sequence length="57" mass="6796">MDSDEKASWDFDVKSHNSNYNELKKNVNKIIKNRNGRYSFSKGSIYKIKVKLLQKMR</sequence>